<accession>A0A9J6FH17</accession>
<feature type="region of interest" description="Disordered" evidence="1">
    <location>
        <begin position="95"/>
        <end position="115"/>
    </location>
</feature>
<feature type="region of interest" description="Disordered" evidence="1">
    <location>
        <begin position="1"/>
        <end position="67"/>
    </location>
</feature>
<sequence>MDLTQLCKRTRDSSGTAGDDICATGDDVSDVDISNWPGPPPSPPRIKQRPKRTRKLQTSQATAPGSTVVSLPETLASQEMFLPLLPVSIVAGTSQPSQLTKSVPLPATTDSRGTAEQRIPFESSAAALLEAPSCSHVALQAEAFKARRRPASFPLPLLRCPALWPLCKYLKRLDQ</sequence>
<reference evidence="2 3" key="1">
    <citation type="journal article" date="2020" name="Cell">
        <title>Large-Scale Comparative Analyses of Tick Genomes Elucidate Their Genetic Diversity and Vector Capacities.</title>
        <authorList>
            <consortium name="Tick Genome and Microbiome Consortium (TIGMIC)"/>
            <person name="Jia N."/>
            <person name="Wang J."/>
            <person name="Shi W."/>
            <person name="Du L."/>
            <person name="Sun Y."/>
            <person name="Zhan W."/>
            <person name="Jiang J.F."/>
            <person name="Wang Q."/>
            <person name="Zhang B."/>
            <person name="Ji P."/>
            <person name="Bell-Sakyi L."/>
            <person name="Cui X.M."/>
            <person name="Yuan T.T."/>
            <person name="Jiang B.G."/>
            <person name="Yang W.F."/>
            <person name="Lam T.T."/>
            <person name="Chang Q.C."/>
            <person name="Ding S.J."/>
            <person name="Wang X.J."/>
            <person name="Zhu J.G."/>
            <person name="Ruan X.D."/>
            <person name="Zhao L."/>
            <person name="Wei J.T."/>
            <person name="Ye R.Z."/>
            <person name="Que T.C."/>
            <person name="Du C.H."/>
            <person name="Zhou Y.H."/>
            <person name="Cheng J.X."/>
            <person name="Dai P.F."/>
            <person name="Guo W.B."/>
            <person name="Han X.H."/>
            <person name="Huang E.J."/>
            <person name="Li L.F."/>
            <person name="Wei W."/>
            <person name="Gao Y.C."/>
            <person name="Liu J.Z."/>
            <person name="Shao H.Z."/>
            <person name="Wang X."/>
            <person name="Wang C.C."/>
            <person name="Yang T.C."/>
            <person name="Huo Q.B."/>
            <person name="Li W."/>
            <person name="Chen H.Y."/>
            <person name="Chen S.E."/>
            <person name="Zhou L.G."/>
            <person name="Ni X.B."/>
            <person name="Tian J.H."/>
            <person name="Sheng Y."/>
            <person name="Liu T."/>
            <person name="Pan Y.S."/>
            <person name="Xia L.Y."/>
            <person name="Li J."/>
            <person name="Zhao F."/>
            <person name="Cao W.C."/>
        </authorList>
    </citation>
    <scope>NUCLEOTIDE SEQUENCE [LARGE SCALE GENOMIC DNA]</scope>
    <source>
        <strain evidence="2">HaeL-2018</strain>
    </source>
</reference>
<evidence type="ECO:0000256" key="1">
    <source>
        <dbReference type="SAM" id="MobiDB-lite"/>
    </source>
</evidence>
<protein>
    <submittedName>
        <fullName evidence="2">Uncharacterized protein</fullName>
    </submittedName>
</protein>
<dbReference type="EMBL" id="JABSTR010000001">
    <property type="protein sequence ID" value="KAH9361649.1"/>
    <property type="molecule type" value="Genomic_DNA"/>
</dbReference>
<feature type="compositionally biased region" description="Basic residues" evidence="1">
    <location>
        <begin position="46"/>
        <end position="55"/>
    </location>
</feature>
<evidence type="ECO:0000313" key="2">
    <source>
        <dbReference type="EMBL" id="KAH9361649.1"/>
    </source>
</evidence>
<comment type="caution">
    <text evidence="2">The sequence shown here is derived from an EMBL/GenBank/DDBJ whole genome shotgun (WGS) entry which is preliminary data.</text>
</comment>
<proteinExistence type="predicted"/>
<organism evidence="2 3">
    <name type="scientific">Haemaphysalis longicornis</name>
    <name type="common">Bush tick</name>
    <dbReference type="NCBI Taxonomy" id="44386"/>
    <lineage>
        <taxon>Eukaryota</taxon>
        <taxon>Metazoa</taxon>
        <taxon>Ecdysozoa</taxon>
        <taxon>Arthropoda</taxon>
        <taxon>Chelicerata</taxon>
        <taxon>Arachnida</taxon>
        <taxon>Acari</taxon>
        <taxon>Parasitiformes</taxon>
        <taxon>Ixodida</taxon>
        <taxon>Ixodoidea</taxon>
        <taxon>Ixodidae</taxon>
        <taxon>Haemaphysalinae</taxon>
        <taxon>Haemaphysalis</taxon>
    </lineage>
</organism>
<dbReference type="VEuPathDB" id="VectorBase:HLOH_043880"/>
<gene>
    <name evidence="2" type="ORF">HPB48_005198</name>
</gene>
<name>A0A9J6FH17_HAELO</name>
<feature type="compositionally biased region" description="Polar residues" evidence="1">
    <location>
        <begin position="56"/>
        <end position="67"/>
    </location>
</feature>
<keyword evidence="3" id="KW-1185">Reference proteome</keyword>
<dbReference type="AlphaFoldDB" id="A0A9J6FH17"/>
<evidence type="ECO:0000313" key="3">
    <source>
        <dbReference type="Proteomes" id="UP000821853"/>
    </source>
</evidence>
<dbReference type="Proteomes" id="UP000821853">
    <property type="component" value="Chromosome 1"/>
</dbReference>